<dbReference type="InterPro" id="IPR037634">
    <property type="entry name" value="Smaug_SAM"/>
</dbReference>
<dbReference type="InterPro" id="IPR050897">
    <property type="entry name" value="SMAUG/VTS1_RNA-bind"/>
</dbReference>
<proteinExistence type="inferred from homology"/>
<dbReference type="AlphaFoldDB" id="A0A915CDF6"/>
<keyword evidence="4" id="KW-0678">Repressor</keyword>
<dbReference type="InterPro" id="IPR037093">
    <property type="entry name" value="PHAT_dom_sf"/>
</dbReference>
<keyword evidence="5" id="KW-0694">RNA-binding</keyword>
<dbReference type="PANTHER" id="PTHR12515">
    <property type="entry name" value="STERILE ALPHA MOTIF DOMAIN CONTAINING PROTEIN 4-RELATED"/>
    <property type="match status" value="1"/>
</dbReference>
<dbReference type="Pfam" id="PF00536">
    <property type="entry name" value="SAM_1"/>
    <property type="match status" value="1"/>
</dbReference>
<comment type="subcellular location">
    <subcellularLocation>
        <location evidence="1">Cytoplasm</location>
    </subcellularLocation>
</comment>
<dbReference type="Gene3D" id="1.10.150.50">
    <property type="entry name" value="Transcription Factor, Ets-1"/>
    <property type="match status" value="1"/>
</dbReference>
<feature type="compositionally biased region" description="Pro residues" evidence="6">
    <location>
        <begin position="829"/>
        <end position="839"/>
    </location>
</feature>
<dbReference type="SUPFAM" id="SSF47769">
    <property type="entry name" value="SAM/Pointed domain"/>
    <property type="match status" value="1"/>
</dbReference>
<sequence>MTRKSAIKHFATSNITFRIITNERRWIAHWTFISSNYAKVKHKRANAQLSFVLVSAADRCKTTHRHLYGRCKNCRYWKRIVQVQPKNRCMRYTMDNKYSSYAHSASGFLGSQKAATLPAMGMCSASGGLPFPFASLQRDCVRQNCYFSSPCVPNISVPVDVQKVSSFTEPVSVVDADSRSRNVWLLNEGLQGGERQNERVSPACIVSAQALASDSTLETQQPQITTANFSALPTTTLERSSPKCSSSPRSTSTSTHLTMVLSQHSPVAAKPIYYDGLSNQKTFGGAYKSVQTLLSKPPPARHRAPSTYGAMSFGSGQPYVENASMKQMRNMYPIEAKNGMKDVPMWLKSLRLHKYTQMLQQMGYDEMMALDERKLEALNVTKGARKKIMQSIQKLRERVPMLKQMEKSIEQRGGDVACVIVELRGTMNTPIRSFPPPGALPGQYTQARIDGIGYTADELDDENLPGHITRILGKVHDAVIESRERIMPLLEDEYYGWLLQTYDRIINHEAFTVTQKQRVAGWKRAMRKVCSPPVGRKGTRLPHASVLLASGSTPAANQQSPQCLASSSIGSRMGGTSTPNIAHAISQTALQNALASLLHACSSSRVPLSSQAAAYYLGIASVTSLLSSPELMKQLQDLMAPGNAPSPQFQQQLHQQLLATALAQSTQQQSANVINSSFMAPQKPVNGVASPTTFTVTPEQPFANLPIRPQQQSCPQLPQSNIWKNFTQQEPQPPFGLVENSQALTTSSCSTYSLSEVMSPPVPDSSIASCLATSTSAVTQNASSIAAHSLYSPTVELRPCCAAMANSGSSCAPSTVSPIESIQQRLPPHTSPFPSPPAQPTGGHRRSSSNTSSIVSGFCSSWTNVEQTQKPGAVGRCLFDSVTLPLTHMNSMPSMQSAVQQQRRLSNQESSLFGAARPACASSVSPSSRLGSTSSSSGYSSSASDRSSGAGSPPGLTVYNFASEHASGELDNMCRDVAALNFKADSQFLHMNLPSNGMGVLP</sequence>
<accession>A0A915CDF6</accession>
<evidence type="ECO:0000256" key="1">
    <source>
        <dbReference type="ARBA" id="ARBA00004496"/>
    </source>
</evidence>
<dbReference type="GO" id="GO:0003729">
    <property type="term" value="F:mRNA binding"/>
    <property type="evidence" value="ECO:0007669"/>
    <property type="project" value="TreeGrafter"/>
</dbReference>
<keyword evidence="3" id="KW-0963">Cytoplasm</keyword>
<name>A0A915CDF6_PARUN</name>
<organism evidence="8 9">
    <name type="scientific">Parascaris univalens</name>
    <name type="common">Nematode worm</name>
    <dbReference type="NCBI Taxonomy" id="6257"/>
    <lineage>
        <taxon>Eukaryota</taxon>
        <taxon>Metazoa</taxon>
        <taxon>Ecdysozoa</taxon>
        <taxon>Nematoda</taxon>
        <taxon>Chromadorea</taxon>
        <taxon>Rhabditida</taxon>
        <taxon>Spirurina</taxon>
        <taxon>Ascaridomorpha</taxon>
        <taxon>Ascaridoidea</taxon>
        <taxon>Ascarididae</taxon>
        <taxon>Parascaris</taxon>
    </lineage>
</organism>
<evidence type="ECO:0000256" key="6">
    <source>
        <dbReference type="SAM" id="MobiDB-lite"/>
    </source>
</evidence>
<dbReference type="GO" id="GO:0000289">
    <property type="term" value="P:nuclear-transcribed mRNA poly(A) tail shortening"/>
    <property type="evidence" value="ECO:0007669"/>
    <property type="project" value="TreeGrafter"/>
</dbReference>
<feature type="domain" description="SAM" evidence="7">
    <location>
        <begin position="335"/>
        <end position="398"/>
    </location>
</feature>
<dbReference type="GO" id="GO:0030371">
    <property type="term" value="F:translation repressor activity"/>
    <property type="evidence" value="ECO:0007669"/>
    <property type="project" value="InterPro"/>
</dbReference>
<evidence type="ECO:0000259" key="7">
    <source>
        <dbReference type="SMART" id="SM00454"/>
    </source>
</evidence>
<evidence type="ECO:0000256" key="4">
    <source>
        <dbReference type="ARBA" id="ARBA00022491"/>
    </source>
</evidence>
<feature type="region of interest" description="Disordered" evidence="6">
    <location>
        <begin position="921"/>
        <end position="952"/>
    </location>
</feature>
<dbReference type="Proteomes" id="UP000887569">
    <property type="component" value="Unplaced"/>
</dbReference>
<protein>
    <submittedName>
        <fullName evidence="9">SAM domain-containing protein</fullName>
    </submittedName>
</protein>
<reference evidence="9" key="1">
    <citation type="submission" date="2022-11" db="UniProtKB">
        <authorList>
            <consortium name="WormBaseParasite"/>
        </authorList>
    </citation>
    <scope>IDENTIFICATION</scope>
</reference>
<comment type="similarity">
    <text evidence="2">Belongs to the SMAUG family.</text>
</comment>
<evidence type="ECO:0000256" key="3">
    <source>
        <dbReference type="ARBA" id="ARBA00022490"/>
    </source>
</evidence>
<dbReference type="GO" id="GO:0000932">
    <property type="term" value="C:P-body"/>
    <property type="evidence" value="ECO:0007669"/>
    <property type="project" value="TreeGrafter"/>
</dbReference>
<dbReference type="InterPro" id="IPR013761">
    <property type="entry name" value="SAM/pointed_sf"/>
</dbReference>
<dbReference type="SMART" id="SM00454">
    <property type="entry name" value="SAM"/>
    <property type="match status" value="1"/>
</dbReference>
<evidence type="ECO:0000256" key="2">
    <source>
        <dbReference type="ARBA" id="ARBA00008232"/>
    </source>
</evidence>
<feature type="compositionally biased region" description="Low complexity" evidence="6">
    <location>
        <begin position="242"/>
        <end position="255"/>
    </location>
</feature>
<keyword evidence="8" id="KW-1185">Reference proteome</keyword>
<evidence type="ECO:0000313" key="9">
    <source>
        <dbReference type="WBParaSite" id="PgR133_g007_t05"/>
    </source>
</evidence>
<evidence type="ECO:0000313" key="8">
    <source>
        <dbReference type="Proteomes" id="UP000887569"/>
    </source>
</evidence>
<dbReference type="Gene3D" id="1.25.40.170">
    <property type="entry name" value="Smaug, PHAT domain"/>
    <property type="match status" value="1"/>
</dbReference>
<dbReference type="WBParaSite" id="PgR133_g007_t05">
    <property type="protein sequence ID" value="PgR133_g007_t05"/>
    <property type="gene ID" value="PgR133_g007"/>
</dbReference>
<evidence type="ECO:0000256" key="5">
    <source>
        <dbReference type="ARBA" id="ARBA00022884"/>
    </source>
</evidence>
<dbReference type="CDD" id="cd09557">
    <property type="entry name" value="SAM_Smaug"/>
    <property type="match status" value="1"/>
</dbReference>
<feature type="region of interest" description="Disordered" evidence="6">
    <location>
        <begin position="234"/>
        <end position="255"/>
    </location>
</feature>
<dbReference type="InterPro" id="IPR001660">
    <property type="entry name" value="SAM"/>
</dbReference>
<dbReference type="PANTHER" id="PTHR12515:SF5">
    <property type="entry name" value="PROTEIN SMAUG"/>
    <property type="match status" value="1"/>
</dbReference>
<feature type="region of interest" description="Disordered" evidence="6">
    <location>
        <begin position="824"/>
        <end position="852"/>
    </location>
</feature>